<gene>
    <name evidence="2" type="ORF">EYF80_043343</name>
</gene>
<evidence type="ECO:0000313" key="3">
    <source>
        <dbReference type="Proteomes" id="UP000314294"/>
    </source>
</evidence>
<dbReference type="Proteomes" id="UP000314294">
    <property type="component" value="Unassembled WGS sequence"/>
</dbReference>
<feature type="region of interest" description="Disordered" evidence="1">
    <location>
        <begin position="69"/>
        <end position="154"/>
    </location>
</feature>
<keyword evidence="3" id="KW-1185">Reference proteome</keyword>
<name>A0A4Z2FYZ3_9TELE</name>
<feature type="compositionally biased region" description="Basic and acidic residues" evidence="1">
    <location>
        <begin position="124"/>
        <end position="134"/>
    </location>
</feature>
<dbReference type="EMBL" id="SRLO01000788">
    <property type="protein sequence ID" value="TNN46427.1"/>
    <property type="molecule type" value="Genomic_DNA"/>
</dbReference>
<reference evidence="2 3" key="1">
    <citation type="submission" date="2019-03" db="EMBL/GenBank/DDBJ databases">
        <title>First draft genome of Liparis tanakae, snailfish: a comprehensive survey of snailfish specific genes.</title>
        <authorList>
            <person name="Kim W."/>
            <person name="Song I."/>
            <person name="Jeong J.-H."/>
            <person name="Kim D."/>
            <person name="Kim S."/>
            <person name="Ryu S."/>
            <person name="Song J.Y."/>
            <person name="Lee S.K."/>
        </authorList>
    </citation>
    <scope>NUCLEOTIDE SEQUENCE [LARGE SCALE GENOMIC DNA]</scope>
    <source>
        <tissue evidence="2">Muscle</tissue>
    </source>
</reference>
<accession>A0A4Z2FYZ3</accession>
<dbReference type="AlphaFoldDB" id="A0A4Z2FYZ3"/>
<comment type="caution">
    <text evidence="2">The sequence shown here is derived from an EMBL/GenBank/DDBJ whole genome shotgun (WGS) entry which is preliminary data.</text>
</comment>
<organism evidence="2 3">
    <name type="scientific">Liparis tanakae</name>
    <name type="common">Tanaka's snailfish</name>
    <dbReference type="NCBI Taxonomy" id="230148"/>
    <lineage>
        <taxon>Eukaryota</taxon>
        <taxon>Metazoa</taxon>
        <taxon>Chordata</taxon>
        <taxon>Craniata</taxon>
        <taxon>Vertebrata</taxon>
        <taxon>Euteleostomi</taxon>
        <taxon>Actinopterygii</taxon>
        <taxon>Neopterygii</taxon>
        <taxon>Teleostei</taxon>
        <taxon>Neoteleostei</taxon>
        <taxon>Acanthomorphata</taxon>
        <taxon>Eupercaria</taxon>
        <taxon>Perciformes</taxon>
        <taxon>Cottioidei</taxon>
        <taxon>Cottales</taxon>
        <taxon>Liparidae</taxon>
        <taxon>Liparis</taxon>
    </lineage>
</organism>
<sequence>MDRLRETRLLVFPAVSALPPLLEEQVVYPNIRSTSLRCGASGRHRSKVGSRGQAGIQVDALQRLLVSKTPAAQKHLNTGEEQERSRRGAGEEQSLPLEAESPAAVVRRVDKVGVSSRCGQITRHVTDHQARLRTDGSSPPVALHGGRGGGSSEP</sequence>
<evidence type="ECO:0000313" key="2">
    <source>
        <dbReference type="EMBL" id="TNN46427.1"/>
    </source>
</evidence>
<protein>
    <submittedName>
        <fullName evidence="2">Uncharacterized protein</fullName>
    </submittedName>
</protein>
<evidence type="ECO:0000256" key="1">
    <source>
        <dbReference type="SAM" id="MobiDB-lite"/>
    </source>
</evidence>
<feature type="compositionally biased region" description="Basic and acidic residues" evidence="1">
    <location>
        <begin position="77"/>
        <end position="90"/>
    </location>
</feature>
<feature type="compositionally biased region" description="Gly residues" evidence="1">
    <location>
        <begin position="145"/>
        <end position="154"/>
    </location>
</feature>
<proteinExistence type="predicted"/>